<gene>
    <name evidence="1" type="ORF">PENTCL1PPCAC_20311</name>
</gene>
<feature type="non-terminal residue" evidence="1">
    <location>
        <position position="84"/>
    </location>
</feature>
<comment type="caution">
    <text evidence="1">The sequence shown here is derived from an EMBL/GenBank/DDBJ whole genome shotgun (WGS) entry which is preliminary data.</text>
</comment>
<reference evidence="1" key="1">
    <citation type="submission" date="2023-10" db="EMBL/GenBank/DDBJ databases">
        <title>Genome assembly of Pristionchus species.</title>
        <authorList>
            <person name="Yoshida K."/>
            <person name="Sommer R.J."/>
        </authorList>
    </citation>
    <scope>NUCLEOTIDE SEQUENCE</scope>
    <source>
        <strain evidence="1">RS0144</strain>
    </source>
</reference>
<feature type="non-terminal residue" evidence="1">
    <location>
        <position position="1"/>
    </location>
</feature>
<name>A0AAV5TV69_9BILA</name>
<dbReference type="Proteomes" id="UP001432027">
    <property type="component" value="Unassembled WGS sequence"/>
</dbReference>
<evidence type="ECO:0000313" key="2">
    <source>
        <dbReference type="Proteomes" id="UP001432027"/>
    </source>
</evidence>
<evidence type="ECO:0000313" key="1">
    <source>
        <dbReference type="EMBL" id="GMS98136.1"/>
    </source>
</evidence>
<organism evidence="1 2">
    <name type="scientific">Pristionchus entomophagus</name>
    <dbReference type="NCBI Taxonomy" id="358040"/>
    <lineage>
        <taxon>Eukaryota</taxon>
        <taxon>Metazoa</taxon>
        <taxon>Ecdysozoa</taxon>
        <taxon>Nematoda</taxon>
        <taxon>Chromadorea</taxon>
        <taxon>Rhabditida</taxon>
        <taxon>Rhabditina</taxon>
        <taxon>Diplogasteromorpha</taxon>
        <taxon>Diplogasteroidea</taxon>
        <taxon>Neodiplogasteridae</taxon>
        <taxon>Pristionchus</taxon>
    </lineage>
</organism>
<accession>A0AAV5TV69</accession>
<dbReference type="EMBL" id="BTSX01000005">
    <property type="protein sequence ID" value="GMS98136.1"/>
    <property type="molecule type" value="Genomic_DNA"/>
</dbReference>
<protein>
    <submittedName>
        <fullName evidence="1">Uncharacterized protein</fullName>
    </submittedName>
</protein>
<keyword evidence="2" id="KW-1185">Reference proteome</keyword>
<sequence>EVDPGERGAHQVTEGAVILGELFKQREVFGDAVRRSLSLLLSNLSRPQTLRGEQERLDLLKVVHPLVAERINKCLLEWGLAGET</sequence>
<dbReference type="AlphaFoldDB" id="A0AAV5TV69"/>
<proteinExistence type="predicted"/>